<reference evidence="1 2" key="1">
    <citation type="journal article" date="2011" name="PLoS Genet.">
        <title>Azospirillum genomes reveal transition of bacteria from aquatic to terrestrial environments.</title>
        <authorList>
            <person name="Wisniewski-Dye F."/>
            <person name="Borziak K."/>
            <person name="Khalsa-Moyers G."/>
            <person name="Alexandre G."/>
            <person name="Sukharnikov L.O."/>
            <person name="Wuichet K."/>
            <person name="Hurst G.B."/>
            <person name="McDonald W.H."/>
            <person name="Robertson J.S."/>
            <person name="Barbe V."/>
            <person name="Calteau A."/>
            <person name="Rouy Z."/>
            <person name="Mangenot S."/>
            <person name="Prigent-Combaret C."/>
            <person name="Normand P."/>
            <person name="Boyer M."/>
            <person name="Siguier P."/>
            <person name="Dessaux Y."/>
            <person name="Elmerich C."/>
            <person name="Condemine G."/>
            <person name="Krishnen G."/>
            <person name="Kennedy I."/>
            <person name="Paterson A.H."/>
            <person name="Gonzalez V."/>
            <person name="Mavingui P."/>
            <person name="Zhulin I.B."/>
        </authorList>
    </citation>
    <scope>NUCLEOTIDE SEQUENCE [LARGE SCALE GENOMIC DNA]</scope>
    <source>
        <strain evidence="1 2">Sp245</strain>
    </source>
</reference>
<dbReference type="KEGG" id="abs:AZOBR_p270168"/>
<gene>
    <name evidence="1" type="ORF">AZOBR_p270168</name>
</gene>
<dbReference type="AlphaFoldDB" id="A0A9P1NQI7"/>
<organism evidence="1 2">
    <name type="scientific">Azospirillum baldaniorum</name>
    <dbReference type="NCBI Taxonomy" id="1064539"/>
    <lineage>
        <taxon>Bacteria</taxon>
        <taxon>Pseudomonadati</taxon>
        <taxon>Pseudomonadota</taxon>
        <taxon>Alphaproteobacteria</taxon>
        <taxon>Rhodospirillales</taxon>
        <taxon>Azospirillaceae</taxon>
        <taxon>Azospirillum</taxon>
    </lineage>
</organism>
<dbReference type="EMBL" id="HE577329">
    <property type="protein sequence ID" value="CCD01972.1"/>
    <property type="molecule type" value="Genomic_DNA"/>
</dbReference>
<sequence>MPLGKRPDSSTPCGRGDFLCINAYIR</sequence>
<proteinExistence type="predicted"/>
<protein>
    <submittedName>
        <fullName evidence="1">Uncharacterized protein</fullName>
    </submittedName>
</protein>
<name>A0A9P1NQI7_9PROT</name>
<geneLocation type="plasmid" evidence="1 2">
    <name>AZOBR_p2</name>
</geneLocation>
<keyword evidence="1" id="KW-0614">Plasmid</keyword>
<dbReference type="Proteomes" id="UP000007319">
    <property type="component" value="Plasmid AZOBR_p2"/>
</dbReference>
<evidence type="ECO:0000313" key="2">
    <source>
        <dbReference type="Proteomes" id="UP000007319"/>
    </source>
</evidence>
<keyword evidence="2" id="KW-1185">Reference proteome</keyword>
<evidence type="ECO:0000313" key="1">
    <source>
        <dbReference type="EMBL" id="CCD01972.1"/>
    </source>
</evidence>
<accession>A0A9P1NQI7</accession>